<sequence>MAHRSRIPVRRTVAAINDENKVGAPAAQRSALAAVPVKAVGAVRPVVPAGARLAAKPAVAAAAAPGPAKVFGASAVGASNVRPRSVLDDIGKPKPQGIVSRLTKPNEIANRLPAKAVRVAASGIAKPTVLGPRARQPAVVAAAAAAATRPVVSAVRAPVLSARPISKPGPSFGMRRPAQPYPPAAPAAPVPVVQAAAPAEMAQAKRIRTAPASNAAQAETALGKHTRSGRITRCASSDTELQAAGDRLDLGVARASESADEVSSTVVGSSASSLCLGGAQLSPGMSSLGDLKFVDVDTIDYALVHTGLLNEVPITMAEINAFEADVNPMDPTLVPEFSDDIFGYMRELEVKMMPDAQYIVRQPRLTWSTRAVLVEWLVQVHQRFDLLPETLYLCINFVDRFLSMKEIAINKLQLVGAVCLLLASKYEEIHVPSVGDMVYMVEKHYSADEIMRAERYILKMLNFDLGWPGPLSFLRRISKADEYDMATRTLAKYLIEVTLIDERFIGIPSSKVAATAHFLSRQLLDKGPWTRAHAFYSGYFESELLQPAAMLIEQLMQPRKHGAIFEKYGDRRFLRASQYVHEWFRSYRPESLLQPTAGDHKPAAAGRTALPAGAEVPIF</sequence>
<evidence type="ECO:0000313" key="1">
    <source>
        <dbReference type="EMBL" id="KAJ2765836.1"/>
    </source>
</evidence>
<keyword evidence="2" id="KW-1185">Reference proteome</keyword>
<comment type="caution">
    <text evidence="1">The sequence shown here is derived from an EMBL/GenBank/DDBJ whole genome shotgun (WGS) entry which is preliminary data.</text>
</comment>
<protein>
    <submittedName>
        <fullName evidence="1">B-type cyclin</fullName>
    </submittedName>
</protein>
<evidence type="ECO:0000313" key="2">
    <source>
        <dbReference type="Proteomes" id="UP001140234"/>
    </source>
</evidence>
<gene>
    <name evidence="1" type="primary">CLB4</name>
    <name evidence="1" type="ORF">IWQ57_004620</name>
</gene>
<reference evidence="1" key="1">
    <citation type="submission" date="2022-07" db="EMBL/GenBank/DDBJ databases">
        <title>Phylogenomic reconstructions and comparative analyses of Kickxellomycotina fungi.</title>
        <authorList>
            <person name="Reynolds N.K."/>
            <person name="Stajich J.E."/>
            <person name="Barry K."/>
            <person name="Grigoriev I.V."/>
            <person name="Crous P."/>
            <person name="Smith M.E."/>
        </authorList>
    </citation>
    <scope>NUCLEOTIDE SEQUENCE</scope>
    <source>
        <strain evidence="1">CBS 109366</strain>
    </source>
</reference>
<name>A0ACC1JRA7_9FUNG</name>
<dbReference type="EMBL" id="JANBUJ010001882">
    <property type="protein sequence ID" value="KAJ2765836.1"/>
    <property type="molecule type" value="Genomic_DNA"/>
</dbReference>
<organism evidence="1 2">
    <name type="scientific">Coemansia nantahalensis</name>
    <dbReference type="NCBI Taxonomy" id="2789366"/>
    <lineage>
        <taxon>Eukaryota</taxon>
        <taxon>Fungi</taxon>
        <taxon>Fungi incertae sedis</taxon>
        <taxon>Zoopagomycota</taxon>
        <taxon>Kickxellomycotina</taxon>
        <taxon>Kickxellomycetes</taxon>
        <taxon>Kickxellales</taxon>
        <taxon>Kickxellaceae</taxon>
        <taxon>Coemansia</taxon>
    </lineage>
</organism>
<dbReference type="Proteomes" id="UP001140234">
    <property type="component" value="Unassembled WGS sequence"/>
</dbReference>
<accession>A0ACC1JRA7</accession>
<proteinExistence type="predicted"/>